<keyword evidence="4" id="KW-0808">Transferase</keyword>
<dbReference type="SUPFAM" id="SSF52540">
    <property type="entry name" value="P-loop containing nucleoside triphosphate hydrolases"/>
    <property type="match status" value="1"/>
</dbReference>
<organism evidence="4 5">
    <name type="scientific">Haemophilus influenzae</name>
    <dbReference type="NCBI Taxonomy" id="727"/>
    <lineage>
        <taxon>Bacteria</taxon>
        <taxon>Pseudomonadati</taxon>
        <taxon>Pseudomonadota</taxon>
        <taxon>Gammaproteobacteria</taxon>
        <taxon>Pasteurellales</taxon>
        <taxon>Pasteurellaceae</taxon>
        <taxon>Haemophilus</taxon>
    </lineage>
</organism>
<name>A0A2X1PKR1_HAEIF</name>
<dbReference type="InterPro" id="IPR050238">
    <property type="entry name" value="DNA_Rep/Repair_Clamp_Loader"/>
</dbReference>
<dbReference type="Gene3D" id="3.40.50.300">
    <property type="entry name" value="P-loop containing nucleotide triphosphate hydrolases"/>
    <property type="match status" value="1"/>
</dbReference>
<dbReference type="AlphaFoldDB" id="A0A2X1PKR1"/>
<dbReference type="InterPro" id="IPR027417">
    <property type="entry name" value="P-loop_NTPase"/>
</dbReference>
<evidence type="ECO:0000256" key="1">
    <source>
        <dbReference type="ARBA" id="ARBA00012417"/>
    </source>
</evidence>
<evidence type="ECO:0000313" key="5">
    <source>
        <dbReference type="Proteomes" id="UP000249936"/>
    </source>
</evidence>
<evidence type="ECO:0000256" key="2">
    <source>
        <dbReference type="ARBA" id="ARBA00022932"/>
    </source>
</evidence>
<protein>
    <recommendedName>
        <fullName evidence="1">DNA-directed DNA polymerase</fullName>
        <ecNumber evidence="1">2.7.7.7</ecNumber>
    </recommendedName>
</protein>
<keyword evidence="2" id="KW-0239">DNA-directed DNA polymerase</keyword>
<gene>
    <name evidence="4" type="primary">holB</name>
    <name evidence="4" type="ORF">NCTC11872_01279</name>
</gene>
<dbReference type="EMBL" id="UASK01000005">
    <property type="protein sequence ID" value="SPX41668.1"/>
    <property type="molecule type" value="Genomic_DNA"/>
</dbReference>
<dbReference type="Pfam" id="PF13177">
    <property type="entry name" value="DNA_pol3_delta2"/>
    <property type="match status" value="1"/>
</dbReference>
<evidence type="ECO:0000256" key="3">
    <source>
        <dbReference type="ARBA" id="ARBA00049244"/>
    </source>
</evidence>
<comment type="catalytic activity">
    <reaction evidence="3">
        <text>DNA(n) + a 2'-deoxyribonucleoside 5'-triphosphate = DNA(n+1) + diphosphate</text>
        <dbReference type="Rhea" id="RHEA:22508"/>
        <dbReference type="Rhea" id="RHEA-COMP:17339"/>
        <dbReference type="Rhea" id="RHEA-COMP:17340"/>
        <dbReference type="ChEBI" id="CHEBI:33019"/>
        <dbReference type="ChEBI" id="CHEBI:61560"/>
        <dbReference type="ChEBI" id="CHEBI:173112"/>
        <dbReference type="EC" id="2.7.7.7"/>
    </reaction>
</comment>
<dbReference type="GO" id="GO:0003887">
    <property type="term" value="F:DNA-directed DNA polymerase activity"/>
    <property type="evidence" value="ECO:0007669"/>
    <property type="project" value="UniProtKB-KW"/>
</dbReference>
<proteinExistence type="predicted"/>
<sequence length="145" mass="16113">MTALYPWLMPIYHQIAQTFDEGLGHHAVLIKADSGLGVESLFNALAQKIMCVAQGDKPCGQCHSCHLMQARSHPDYHELSPIDGKDIGVDQVRDINEMVAQHAQQNGNKVVYVQGAERLTEAAANALLKTLEEPRPKYLFFTSNR</sequence>
<dbReference type="EC" id="2.7.7.7" evidence="1"/>
<dbReference type="GO" id="GO:0006261">
    <property type="term" value="P:DNA-templated DNA replication"/>
    <property type="evidence" value="ECO:0007669"/>
    <property type="project" value="TreeGrafter"/>
</dbReference>
<dbReference type="GO" id="GO:0009360">
    <property type="term" value="C:DNA polymerase III complex"/>
    <property type="evidence" value="ECO:0007669"/>
    <property type="project" value="TreeGrafter"/>
</dbReference>
<keyword evidence="4" id="KW-0548">Nucleotidyltransferase</keyword>
<dbReference type="PANTHER" id="PTHR11669:SF8">
    <property type="entry name" value="DNA POLYMERASE III SUBUNIT DELTA"/>
    <property type="match status" value="1"/>
</dbReference>
<accession>A0A2X1PKR1</accession>
<evidence type="ECO:0000313" key="4">
    <source>
        <dbReference type="EMBL" id="SPX41668.1"/>
    </source>
</evidence>
<dbReference type="Proteomes" id="UP000249936">
    <property type="component" value="Unassembled WGS sequence"/>
</dbReference>
<reference evidence="4 5" key="1">
    <citation type="submission" date="2018-06" db="EMBL/GenBank/DDBJ databases">
        <authorList>
            <consortium name="Pathogen Informatics"/>
            <person name="Doyle S."/>
        </authorList>
    </citation>
    <scope>NUCLEOTIDE SEQUENCE [LARGE SCALE GENOMIC DNA]</scope>
    <source>
        <strain evidence="4 5">NCTC11872</strain>
    </source>
</reference>
<dbReference type="PANTHER" id="PTHR11669">
    <property type="entry name" value="REPLICATION FACTOR C / DNA POLYMERASE III GAMMA-TAU SUBUNIT"/>
    <property type="match status" value="1"/>
</dbReference>